<comment type="caution">
    <text evidence="2">The sequence shown here is derived from an EMBL/GenBank/DDBJ whole genome shotgun (WGS) entry which is preliminary data.</text>
</comment>
<dbReference type="Proteomes" id="UP000470302">
    <property type="component" value="Unassembled WGS sequence"/>
</dbReference>
<dbReference type="InterPro" id="IPR009081">
    <property type="entry name" value="PP-bd_ACP"/>
</dbReference>
<dbReference type="InterPro" id="IPR036736">
    <property type="entry name" value="ACP-like_sf"/>
</dbReference>
<evidence type="ECO:0000313" key="2">
    <source>
        <dbReference type="EMBL" id="MYM89525.1"/>
    </source>
</evidence>
<evidence type="ECO:0000259" key="1">
    <source>
        <dbReference type="PROSITE" id="PS50075"/>
    </source>
</evidence>
<protein>
    <submittedName>
        <fullName evidence="2">Acyl carrier protein</fullName>
    </submittedName>
</protein>
<dbReference type="Gene3D" id="1.10.1200.10">
    <property type="entry name" value="ACP-like"/>
    <property type="match status" value="1"/>
</dbReference>
<accession>A0A845G7Y8</accession>
<dbReference type="EMBL" id="WWCW01000078">
    <property type="protein sequence ID" value="MYM89525.1"/>
    <property type="molecule type" value="Genomic_DNA"/>
</dbReference>
<evidence type="ECO:0000313" key="3">
    <source>
        <dbReference type="Proteomes" id="UP000470302"/>
    </source>
</evidence>
<dbReference type="AlphaFoldDB" id="A0A845G7Y8"/>
<dbReference type="PROSITE" id="PS50075">
    <property type="entry name" value="CARRIER"/>
    <property type="match status" value="1"/>
</dbReference>
<name>A0A845G7Y8_9BURK</name>
<dbReference type="Pfam" id="PF00550">
    <property type="entry name" value="PP-binding"/>
    <property type="match status" value="1"/>
</dbReference>
<dbReference type="SUPFAM" id="SSF47336">
    <property type="entry name" value="ACP-like"/>
    <property type="match status" value="1"/>
</dbReference>
<reference evidence="2 3" key="1">
    <citation type="submission" date="2020-01" db="EMBL/GenBank/DDBJ databases">
        <title>Novel species isolated from a subtropical stream in China.</title>
        <authorList>
            <person name="Lu H."/>
        </authorList>
    </citation>
    <scope>NUCLEOTIDE SEQUENCE [LARGE SCALE GENOMIC DNA]</scope>
    <source>
        <strain evidence="2 3">FT82W</strain>
    </source>
</reference>
<proteinExistence type="predicted"/>
<organism evidence="2 3">
    <name type="scientific">Duganella vulcania</name>
    <dbReference type="NCBI Taxonomy" id="2692166"/>
    <lineage>
        <taxon>Bacteria</taxon>
        <taxon>Pseudomonadati</taxon>
        <taxon>Pseudomonadota</taxon>
        <taxon>Betaproteobacteria</taxon>
        <taxon>Burkholderiales</taxon>
        <taxon>Oxalobacteraceae</taxon>
        <taxon>Telluria group</taxon>
        <taxon>Duganella</taxon>
    </lineage>
</organism>
<feature type="domain" description="Carrier" evidence="1">
    <location>
        <begin position="1"/>
        <end position="79"/>
    </location>
</feature>
<gene>
    <name evidence="2" type="ORF">GTP91_20395</name>
</gene>
<sequence>MPVLDQVCLALRNTLGLGNIQLKPETALLGSVPELDSMAVVHLIAELEQRFSIHVHDDEISASHFATVGSLTSFVQGKLT</sequence>
<dbReference type="RefSeq" id="WP_161098442.1">
    <property type="nucleotide sequence ID" value="NZ_WWCW01000078.1"/>
</dbReference>